<evidence type="ECO:0008006" key="3">
    <source>
        <dbReference type="Google" id="ProtNLM"/>
    </source>
</evidence>
<evidence type="ECO:0000313" key="2">
    <source>
        <dbReference type="Proteomes" id="UP000075398"/>
    </source>
</evidence>
<dbReference type="Pfam" id="PF04242">
    <property type="entry name" value="DUF424"/>
    <property type="match status" value="1"/>
</dbReference>
<dbReference type="EMBL" id="LNGC01000028">
    <property type="protein sequence ID" value="KYC52270.1"/>
    <property type="molecule type" value="Genomic_DNA"/>
</dbReference>
<dbReference type="Proteomes" id="UP000075398">
    <property type="component" value="Unassembled WGS sequence"/>
</dbReference>
<proteinExistence type="predicted"/>
<name>A0A150J4X1_9EURY</name>
<reference evidence="1 2" key="1">
    <citation type="journal article" date="2016" name="ISME J.">
        <title>Chasing the elusive Euryarchaeota class WSA2: genomes reveal a uniquely fastidious methyl-reducing methanogen.</title>
        <authorList>
            <person name="Nobu M.K."/>
            <person name="Narihiro T."/>
            <person name="Kuroda K."/>
            <person name="Mei R."/>
            <person name="Liu W.T."/>
        </authorList>
    </citation>
    <scope>NUCLEOTIDE SEQUENCE [LARGE SCALE GENOMIC DNA]</scope>
    <source>
        <strain evidence="1">U1lsi0528_Bin055</strain>
    </source>
</reference>
<protein>
    <recommendedName>
        <fullName evidence="3">DUF424 domain-containing protein</fullName>
    </recommendedName>
</protein>
<evidence type="ECO:0000313" key="1">
    <source>
        <dbReference type="EMBL" id="KYC52270.1"/>
    </source>
</evidence>
<sequence length="100" mass="11258">MEFYYAVYRHGHELMVAVCDEDTIDKSFSCNEKGIKLDVKKSFYGKNKGQKDEVLPHMNNATILNLVGKEIIEIALGEGLISKECILVIGNTLHAQRAKM</sequence>
<dbReference type="InterPro" id="IPR007355">
    <property type="entry name" value="DUF424"/>
</dbReference>
<organism evidence="1 2">
    <name type="scientific">Candidatus Methanofastidiosum methylothiophilum</name>
    <dbReference type="NCBI Taxonomy" id="1705564"/>
    <lineage>
        <taxon>Archaea</taxon>
        <taxon>Methanobacteriati</taxon>
        <taxon>Methanobacteriota</taxon>
        <taxon>Stenosarchaea group</taxon>
        <taxon>Candidatus Methanofastidiosia</taxon>
        <taxon>Candidatus Methanofastidiosales</taxon>
        <taxon>Candidatus Methanofastidiosaceae</taxon>
        <taxon>Candidatus Methanofastidiosum</taxon>
    </lineage>
</organism>
<gene>
    <name evidence="1" type="ORF">AMQ22_00893</name>
</gene>
<accession>A0A150J4X1</accession>
<dbReference type="Gene3D" id="3.30.1860.10">
    <property type="entry name" value="uncharacterized conserved protein from methanopyrus kandleri domain like"/>
    <property type="match status" value="1"/>
</dbReference>
<comment type="caution">
    <text evidence="1">The sequence shown here is derived from an EMBL/GenBank/DDBJ whole genome shotgun (WGS) entry which is preliminary data.</text>
</comment>
<dbReference type="AlphaFoldDB" id="A0A150J4X1"/>